<sequence>MSAGIAQPEAAAVHQTEQAGATGPTATDVQDTNGNGKVGFKEQVLAEAKIIRGTLLGRPEEKDFGKKILNQEVPAEKEVITTRGAAPTQ</sequence>
<accession>A0A165NVQ3</accession>
<evidence type="ECO:0000313" key="3">
    <source>
        <dbReference type="Proteomes" id="UP000077266"/>
    </source>
</evidence>
<dbReference type="InParanoid" id="A0A165NVQ3"/>
<feature type="compositionally biased region" description="Polar residues" evidence="1">
    <location>
        <begin position="15"/>
        <end position="35"/>
    </location>
</feature>
<dbReference type="EMBL" id="KV425895">
    <property type="protein sequence ID" value="KZW01291.1"/>
    <property type="molecule type" value="Genomic_DNA"/>
</dbReference>
<reference evidence="2 3" key="1">
    <citation type="journal article" date="2016" name="Mol. Biol. Evol.">
        <title>Comparative Genomics of Early-Diverging Mushroom-Forming Fungi Provides Insights into the Origins of Lignocellulose Decay Capabilities.</title>
        <authorList>
            <person name="Nagy L.G."/>
            <person name="Riley R."/>
            <person name="Tritt A."/>
            <person name="Adam C."/>
            <person name="Daum C."/>
            <person name="Floudas D."/>
            <person name="Sun H."/>
            <person name="Yadav J.S."/>
            <person name="Pangilinan J."/>
            <person name="Larsson K.H."/>
            <person name="Matsuura K."/>
            <person name="Barry K."/>
            <person name="Labutti K."/>
            <person name="Kuo R."/>
            <person name="Ohm R.A."/>
            <person name="Bhattacharya S.S."/>
            <person name="Shirouzu T."/>
            <person name="Yoshinaga Y."/>
            <person name="Martin F.M."/>
            <person name="Grigoriev I.V."/>
            <person name="Hibbett D.S."/>
        </authorList>
    </citation>
    <scope>NUCLEOTIDE SEQUENCE [LARGE SCALE GENOMIC DNA]</scope>
    <source>
        <strain evidence="2 3">HHB12029</strain>
    </source>
</reference>
<evidence type="ECO:0000313" key="2">
    <source>
        <dbReference type="EMBL" id="KZW01291.1"/>
    </source>
</evidence>
<evidence type="ECO:0000256" key="1">
    <source>
        <dbReference type="SAM" id="MobiDB-lite"/>
    </source>
</evidence>
<name>A0A165NVQ3_EXIGL</name>
<dbReference type="Proteomes" id="UP000077266">
    <property type="component" value="Unassembled WGS sequence"/>
</dbReference>
<proteinExistence type="predicted"/>
<organism evidence="2 3">
    <name type="scientific">Exidia glandulosa HHB12029</name>
    <dbReference type="NCBI Taxonomy" id="1314781"/>
    <lineage>
        <taxon>Eukaryota</taxon>
        <taxon>Fungi</taxon>
        <taxon>Dikarya</taxon>
        <taxon>Basidiomycota</taxon>
        <taxon>Agaricomycotina</taxon>
        <taxon>Agaricomycetes</taxon>
        <taxon>Auriculariales</taxon>
        <taxon>Exidiaceae</taxon>
        <taxon>Exidia</taxon>
    </lineage>
</organism>
<feature type="region of interest" description="Disordered" evidence="1">
    <location>
        <begin position="1"/>
        <end position="37"/>
    </location>
</feature>
<protein>
    <submittedName>
        <fullName evidence="2">Uncharacterized protein</fullName>
    </submittedName>
</protein>
<dbReference type="AlphaFoldDB" id="A0A165NVQ3"/>
<keyword evidence="3" id="KW-1185">Reference proteome</keyword>
<gene>
    <name evidence="2" type="ORF">EXIGLDRAFT_719031</name>
</gene>
<dbReference type="OrthoDB" id="3361009at2759"/>